<sequence>MKVRLSIIAFLLAGSASLPAQALSHFFCYVPDPASGVVFVSPVMPIGPVPERSGYGAEFVQYLRGKGALRGQAQGYCTMRPSAEAIARAQSLLPQESCPECAGATRFQGVPWTRKGVAAAAPAVASAPARGKPSSSIEILSFDSPDSPAWLLVMGNRNNGRVVVAGNRPSRQAVEKLEAKFATADGWKTLLMTSSRGAGAVVCVPEAGETRFFLANEQESTDKAVMEARQFALQNIDHAIPTAQLKVCGGPWDTRVPDDDSQTISDDFIQEVSDEVKRQIGCNPALGKPCPAPGRPVGTGVRG</sequence>
<dbReference type="Proteomes" id="UP000788419">
    <property type="component" value="Unassembled WGS sequence"/>
</dbReference>
<feature type="signal peptide" evidence="1">
    <location>
        <begin position="1"/>
        <end position="22"/>
    </location>
</feature>
<protein>
    <submittedName>
        <fullName evidence="2">Uncharacterized protein</fullName>
    </submittedName>
</protein>
<evidence type="ECO:0000313" key="2">
    <source>
        <dbReference type="EMBL" id="KAF1694083.1"/>
    </source>
</evidence>
<keyword evidence="1" id="KW-0732">Signal</keyword>
<evidence type="ECO:0000256" key="1">
    <source>
        <dbReference type="SAM" id="SignalP"/>
    </source>
</evidence>
<gene>
    <name evidence="2" type="ORF">CSC65_10530</name>
</gene>
<proteinExistence type="predicted"/>
<dbReference type="EMBL" id="PDWN01000009">
    <property type="protein sequence ID" value="KAF1694083.1"/>
    <property type="molecule type" value="Genomic_DNA"/>
</dbReference>
<keyword evidence="3" id="KW-1185">Reference proteome</keyword>
<organism evidence="2 3">
    <name type="scientific">Pseudoxanthomonas daejeonensis</name>
    <dbReference type="NCBI Taxonomy" id="266062"/>
    <lineage>
        <taxon>Bacteria</taxon>
        <taxon>Pseudomonadati</taxon>
        <taxon>Pseudomonadota</taxon>
        <taxon>Gammaproteobacteria</taxon>
        <taxon>Lysobacterales</taxon>
        <taxon>Lysobacteraceae</taxon>
        <taxon>Pseudoxanthomonas</taxon>
    </lineage>
</organism>
<accession>A0ABQ6Z6H7</accession>
<reference evidence="2 3" key="1">
    <citation type="submission" date="2017-10" db="EMBL/GenBank/DDBJ databases">
        <title>Whole genome sequencing of members of genus Pseudoxanthomonas.</title>
        <authorList>
            <person name="Kumar S."/>
            <person name="Bansal K."/>
            <person name="Kaur A."/>
            <person name="Patil P."/>
            <person name="Sharma S."/>
            <person name="Patil P.B."/>
        </authorList>
    </citation>
    <scope>NUCLEOTIDE SEQUENCE [LARGE SCALE GENOMIC DNA]</scope>
    <source>
        <strain evidence="2 3">DSM 17801</strain>
    </source>
</reference>
<feature type="chain" id="PRO_5046421164" evidence="1">
    <location>
        <begin position="23"/>
        <end position="303"/>
    </location>
</feature>
<name>A0ABQ6Z6H7_9GAMM</name>
<comment type="caution">
    <text evidence="2">The sequence shown here is derived from an EMBL/GenBank/DDBJ whole genome shotgun (WGS) entry which is preliminary data.</text>
</comment>
<evidence type="ECO:0000313" key="3">
    <source>
        <dbReference type="Proteomes" id="UP000788419"/>
    </source>
</evidence>